<accession>A0ABU9NL80</accession>
<sequence length="189" mass="22376">MNKLVLLIYLITLNCFSQKIEKLEFSISEIDSLSKNESCLVIYDLGGKIEAQKVTKNLEKEVKTSGIGYFSIKPHSYLTEILKTENLSQKKLKNYNQDQNCKLLRADYDSKIDFKDGTFNKINVKFYYNKNKLFYVKYQEQNKNDKVNETEINHNFFLVDIDKEFIENEDLKKWILNQNKEIVKKCLLN</sequence>
<gene>
    <name evidence="1" type="ORF">WFZ86_04920</name>
</gene>
<protein>
    <submittedName>
        <fullName evidence="1">Uncharacterized protein</fullName>
    </submittedName>
</protein>
<comment type="caution">
    <text evidence="1">The sequence shown here is derived from an EMBL/GenBank/DDBJ whole genome shotgun (WGS) entry which is preliminary data.</text>
</comment>
<evidence type="ECO:0000313" key="2">
    <source>
        <dbReference type="Proteomes" id="UP001468798"/>
    </source>
</evidence>
<evidence type="ECO:0000313" key="1">
    <source>
        <dbReference type="EMBL" id="MEM0575830.1"/>
    </source>
</evidence>
<dbReference type="RefSeq" id="WP_342690898.1">
    <property type="nucleotide sequence ID" value="NZ_JBCGDP010000003.1"/>
</dbReference>
<dbReference type="EMBL" id="JBCGDP010000003">
    <property type="protein sequence ID" value="MEM0575830.1"/>
    <property type="molecule type" value="Genomic_DNA"/>
</dbReference>
<dbReference type="Proteomes" id="UP001468798">
    <property type="component" value="Unassembled WGS sequence"/>
</dbReference>
<organism evidence="1 2">
    <name type="scientific">Flavobacterium polysaccharolyticum</name>
    <dbReference type="NCBI Taxonomy" id="3133148"/>
    <lineage>
        <taxon>Bacteria</taxon>
        <taxon>Pseudomonadati</taxon>
        <taxon>Bacteroidota</taxon>
        <taxon>Flavobacteriia</taxon>
        <taxon>Flavobacteriales</taxon>
        <taxon>Flavobacteriaceae</taxon>
        <taxon>Flavobacterium</taxon>
    </lineage>
</organism>
<name>A0ABU9NL80_9FLAO</name>
<keyword evidence="2" id="KW-1185">Reference proteome</keyword>
<reference evidence="1 2" key="1">
    <citation type="submission" date="2024-03" db="EMBL/GenBank/DDBJ databases">
        <title>Two novel species of the genus Flavobacterium exhibiting potentially degradation of complex polysaccharides.</title>
        <authorList>
            <person name="Lian X."/>
        </authorList>
    </citation>
    <scope>NUCLEOTIDE SEQUENCE [LARGE SCALE GENOMIC DNA]</scope>
    <source>
        <strain evidence="1 2">N6</strain>
    </source>
</reference>
<proteinExistence type="predicted"/>